<evidence type="ECO:0000313" key="2">
    <source>
        <dbReference type="Proteomes" id="UP000257109"/>
    </source>
</evidence>
<organism evidence="1 2">
    <name type="scientific">Mucuna pruriens</name>
    <name type="common">Velvet bean</name>
    <name type="synonym">Dolichos pruriens</name>
    <dbReference type="NCBI Taxonomy" id="157652"/>
    <lineage>
        <taxon>Eukaryota</taxon>
        <taxon>Viridiplantae</taxon>
        <taxon>Streptophyta</taxon>
        <taxon>Embryophyta</taxon>
        <taxon>Tracheophyta</taxon>
        <taxon>Spermatophyta</taxon>
        <taxon>Magnoliopsida</taxon>
        <taxon>eudicotyledons</taxon>
        <taxon>Gunneridae</taxon>
        <taxon>Pentapetalae</taxon>
        <taxon>rosids</taxon>
        <taxon>fabids</taxon>
        <taxon>Fabales</taxon>
        <taxon>Fabaceae</taxon>
        <taxon>Papilionoideae</taxon>
        <taxon>50 kb inversion clade</taxon>
        <taxon>NPAAA clade</taxon>
        <taxon>indigoferoid/millettioid clade</taxon>
        <taxon>Phaseoleae</taxon>
        <taxon>Mucuna</taxon>
    </lineage>
</organism>
<sequence length="123" mass="14203">MLSLGRHRSRLLRKTYGNNCKLDIRHCIDVMHVEKNGKKKDSVNARLDLVKMGKVTQGYSSNFRKLISMQDLKLVGLKSHDYHVLMQQLLLVAIKEILPKNIIKVLTRLCLFFNVICSKVINL</sequence>
<gene>
    <name evidence="1" type="ORF">CR513_21834</name>
</gene>
<dbReference type="AlphaFoldDB" id="A0A371GYH9"/>
<accession>A0A371GYH9</accession>
<protein>
    <submittedName>
        <fullName evidence="1">Uncharacterized protein</fullName>
    </submittedName>
</protein>
<evidence type="ECO:0000313" key="1">
    <source>
        <dbReference type="EMBL" id="RDX95618.1"/>
    </source>
</evidence>
<comment type="caution">
    <text evidence="1">The sequence shown here is derived from an EMBL/GenBank/DDBJ whole genome shotgun (WGS) entry which is preliminary data.</text>
</comment>
<dbReference type="Proteomes" id="UP000257109">
    <property type="component" value="Unassembled WGS sequence"/>
</dbReference>
<name>A0A371GYH9_MUCPR</name>
<proteinExistence type="predicted"/>
<dbReference type="EMBL" id="QJKJ01004087">
    <property type="protein sequence ID" value="RDX95618.1"/>
    <property type="molecule type" value="Genomic_DNA"/>
</dbReference>
<dbReference type="OrthoDB" id="1420056at2759"/>
<keyword evidence="2" id="KW-1185">Reference proteome</keyword>
<feature type="non-terminal residue" evidence="1">
    <location>
        <position position="1"/>
    </location>
</feature>
<reference evidence="1" key="1">
    <citation type="submission" date="2018-05" db="EMBL/GenBank/DDBJ databases">
        <title>Draft genome of Mucuna pruriens seed.</title>
        <authorList>
            <person name="Nnadi N.E."/>
            <person name="Vos R."/>
            <person name="Hasami M.H."/>
            <person name="Devisetty U.K."/>
            <person name="Aguiy J.C."/>
        </authorList>
    </citation>
    <scope>NUCLEOTIDE SEQUENCE [LARGE SCALE GENOMIC DNA]</scope>
    <source>
        <strain evidence="1">JCA_2017</strain>
    </source>
</reference>